<evidence type="ECO:0000256" key="1">
    <source>
        <dbReference type="SAM" id="SignalP"/>
    </source>
</evidence>
<dbReference type="InterPro" id="IPR023614">
    <property type="entry name" value="Porin_dom_sf"/>
</dbReference>
<evidence type="ECO:0000313" key="3">
    <source>
        <dbReference type="EMBL" id="REL25281.1"/>
    </source>
</evidence>
<evidence type="ECO:0000313" key="4">
    <source>
        <dbReference type="Proteomes" id="UP000256478"/>
    </source>
</evidence>
<dbReference type="AlphaFoldDB" id="A0A3E0TL47"/>
<dbReference type="RefSeq" id="WP_116006443.1">
    <property type="nucleotide sequence ID" value="NZ_QUOU01000001.1"/>
</dbReference>
<feature type="chain" id="PRO_5017623838" evidence="1">
    <location>
        <begin position="21"/>
        <end position="362"/>
    </location>
</feature>
<dbReference type="Proteomes" id="UP000256478">
    <property type="component" value="Unassembled WGS sequence"/>
</dbReference>
<protein>
    <submittedName>
        <fullName evidence="3">Sulfate ABC transporter permease</fullName>
    </submittedName>
</protein>
<sequence>MNSKLIAACSALAISSNAFATIELNENLTLSGFGSTSWTKSDNKTPLIINRNIVDEACWDCDTTFGLQLDYFQDAFKASAQVVKRPQDKWRNPEVEWVYLGYSFGDVEARVGRLRMPVFLASEYFYVGHAYQSARPPEEVYNSILGITAYNGANLVWNFDLYDEYQMSVTPFIAFDDDNTLEVSNSFDVEINVKDILGINATLAGDYFRWNLTYFDAEYDQKFIIRNVAPTIPLLVLDQPDRRFELYSLGAEYELGAWTLTAERQLGNVRSTWYAMAAYRINKLSPYILYGETKTKRTDITDFDGKSGSSLVTGLRYDLRHNLSINLEWQQFKSFGNQRGSFTTTPQEPDAKTYTLMFNFVF</sequence>
<dbReference type="Pfam" id="PF13609">
    <property type="entry name" value="Porin_4"/>
    <property type="match status" value="1"/>
</dbReference>
<proteinExistence type="predicted"/>
<feature type="signal peptide" evidence="1">
    <location>
        <begin position="1"/>
        <end position="20"/>
    </location>
</feature>
<dbReference type="InterPro" id="IPR033900">
    <property type="entry name" value="Gram_neg_porin_domain"/>
</dbReference>
<name>A0A3E0TL47_9GAMM</name>
<dbReference type="SUPFAM" id="SSF56935">
    <property type="entry name" value="Porins"/>
    <property type="match status" value="1"/>
</dbReference>
<dbReference type="EMBL" id="QUOU01000001">
    <property type="protein sequence ID" value="REL25281.1"/>
    <property type="molecule type" value="Genomic_DNA"/>
</dbReference>
<reference evidence="3 4" key="1">
    <citation type="submission" date="2018-08" db="EMBL/GenBank/DDBJ databases">
        <title>Thalassotalea euphylliae genome.</title>
        <authorList>
            <person name="Summers S."/>
            <person name="Rice S.A."/>
            <person name="Freckelton M.L."/>
            <person name="Nedved B.T."/>
            <person name="Hadfield M.G."/>
        </authorList>
    </citation>
    <scope>NUCLEOTIDE SEQUENCE [LARGE SCALE GENOMIC DNA]</scope>
    <source>
        <strain evidence="3 4">H1</strain>
    </source>
</reference>
<accession>A0A3E0TL47</accession>
<dbReference type="GO" id="GO:0016020">
    <property type="term" value="C:membrane"/>
    <property type="evidence" value="ECO:0007669"/>
    <property type="project" value="InterPro"/>
</dbReference>
<dbReference type="GO" id="GO:0015288">
    <property type="term" value="F:porin activity"/>
    <property type="evidence" value="ECO:0007669"/>
    <property type="project" value="InterPro"/>
</dbReference>
<feature type="domain" description="Porin" evidence="2">
    <location>
        <begin position="10"/>
        <end position="333"/>
    </location>
</feature>
<gene>
    <name evidence="3" type="ORF">DXX93_01050</name>
</gene>
<organism evidence="3 4">
    <name type="scientific">Thalassotalea euphylliae</name>
    <dbReference type="NCBI Taxonomy" id="1655234"/>
    <lineage>
        <taxon>Bacteria</taxon>
        <taxon>Pseudomonadati</taxon>
        <taxon>Pseudomonadota</taxon>
        <taxon>Gammaproteobacteria</taxon>
        <taxon>Alteromonadales</taxon>
        <taxon>Colwelliaceae</taxon>
        <taxon>Thalassotalea</taxon>
    </lineage>
</organism>
<dbReference type="OrthoDB" id="197869at2"/>
<comment type="caution">
    <text evidence="3">The sequence shown here is derived from an EMBL/GenBank/DDBJ whole genome shotgun (WGS) entry which is preliminary data.</text>
</comment>
<evidence type="ECO:0000259" key="2">
    <source>
        <dbReference type="Pfam" id="PF13609"/>
    </source>
</evidence>
<keyword evidence="1" id="KW-0732">Signal</keyword>
<dbReference type="Gene3D" id="2.40.160.10">
    <property type="entry name" value="Porin"/>
    <property type="match status" value="1"/>
</dbReference>